<dbReference type="Pfam" id="PF16859">
    <property type="entry name" value="TetR_C_11"/>
    <property type="match status" value="1"/>
</dbReference>
<evidence type="ECO:0000256" key="2">
    <source>
        <dbReference type="ARBA" id="ARBA00023125"/>
    </source>
</evidence>
<evidence type="ECO:0000256" key="3">
    <source>
        <dbReference type="ARBA" id="ARBA00023163"/>
    </source>
</evidence>
<keyword evidence="7" id="KW-1185">Reference proteome</keyword>
<feature type="DNA-binding region" description="H-T-H motif" evidence="4">
    <location>
        <begin position="33"/>
        <end position="52"/>
    </location>
</feature>
<dbReference type="PANTHER" id="PTHR30055">
    <property type="entry name" value="HTH-TYPE TRANSCRIPTIONAL REGULATOR RUTR"/>
    <property type="match status" value="1"/>
</dbReference>
<dbReference type="EMBL" id="JAVREV010000001">
    <property type="protein sequence ID" value="MDT0441393.1"/>
    <property type="molecule type" value="Genomic_DNA"/>
</dbReference>
<evidence type="ECO:0000259" key="5">
    <source>
        <dbReference type="PROSITE" id="PS50977"/>
    </source>
</evidence>
<sequence>MSMAPLRGGQARRDQLLNITLDVLRENGYERLTIDEVVGRARASKTTVYRRWPSKSALVVAALVNAISDLPASHDTGSLRGDLLAYFHDLIDEMERLADVMAGLVGELRRNSELAAAMRKGYIDARRRPVIDAFVRARDRGEMASTADVDLLWQIAPAVIFFRWLLTGVPVAREETHRLVHDVVLPLALATPNNPPPHPVTS</sequence>
<dbReference type="InterPro" id="IPR011075">
    <property type="entry name" value="TetR_C"/>
</dbReference>
<dbReference type="Gene3D" id="1.10.10.60">
    <property type="entry name" value="Homeodomain-like"/>
    <property type="match status" value="1"/>
</dbReference>
<evidence type="ECO:0000313" key="6">
    <source>
        <dbReference type="EMBL" id="MDT0441393.1"/>
    </source>
</evidence>
<organism evidence="6 7">
    <name type="scientific">Streptomyces johnsoniae</name>
    <dbReference type="NCBI Taxonomy" id="3075532"/>
    <lineage>
        <taxon>Bacteria</taxon>
        <taxon>Bacillati</taxon>
        <taxon>Actinomycetota</taxon>
        <taxon>Actinomycetes</taxon>
        <taxon>Kitasatosporales</taxon>
        <taxon>Streptomycetaceae</taxon>
        <taxon>Streptomyces</taxon>
    </lineage>
</organism>
<dbReference type="InterPro" id="IPR050109">
    <property type="entry name" value="HTH-type_TetR-like_transc_reg"/>
</dbReference>
<dbReference type="Gene3D" id="1.10.357.10">
    <property type="entry name" value="Tetracycline Repressor, domain 2"/>
    <property type="match status" value="1"/>
</dbReference>
<dbReference type="PROSITE" id="PS01081">
    <property type="entry name" value="HTH_TETR_1"/>
    <property type="match status" value="1"/>
</dbReference>
<dbReference type="InterPro" id="IPR001647">
    <property type="entry name" value="HTH_TetR"/>
</dbReference>
<name>A0ABU2RY26_9ACTN</name>
<proteinExistence type="predicted"/>
<dbReference type="InterPro" id="IPR023772">
    <property type="entry name" value="DNA-bd_HTH_TetR-type_CS"/>
</dbReference>
<dbReference type="Proteomes" id="UP001183615">
    <property type="component" value="Unassembled WGS sequence"/>
</dbReference>
<keyword evidence="3" id="KW-0804">Transcription</keyword>
<feature type="domain" description="HTH tetR-type" evidence="5">
    <location>
        <begin position="10"/>
        <end position="70"/>
    </location>
</feature>
<reference evidence="7" key="1">
    <citation type="submission" date="2023-07" db="EMBL/GenBank/DDBJ databases">
        <title>30 novel species of actinomycetes from the DSMZ collection.</title>
        <authorList>
            <person name="Nouioui I."/>
        </authorList>
    </citation>
    <scope>NUCLEOTIDE SEQUENCE [LARGE SCALE GENOMIC DNA]</scope>
    <source>
        <strain evidence="7">DSM 41886</strain>
    </source>
</reference>
<dbReference type="InterPro" id="IPR009057">
    <property type="entry name" value="Homeodomain-like_sf"/>
</dbReference>
<dbReference type="SUPFAM" id="SSF48498">
    <property type="entry name" value="Tetracyclin repressor-like, C-terminal domain"/>
    <property type="match status" value="1"/>
</dbReference>
<gene>
    <name evidence="6" type="ORF">RM779_02090</name>
</gene>
<dbReference type="InterPro" id="IPR036271">
    <property type="entry name" value="Tet_transcr_reg_TetR-rel_C_sf"/>
</dbReference>
<evidence type="ECO:0000256" key="1">
    <source>
        <dbReference type="ARBA" id="ARBA00023015"/>
    </source>
</evidence>
<dbReference type="RefSeq" id="WP_311615124.1">
    <property type="nucleotide sequence ID" value="NZ_JAVREV010000001.1"/>
</dbReference>
<dbReference type="SUPFAM" id="SSF46689">
    <property type="entry name" value="Homeodomain-like"/>
    <property type="match status" value="1"/>
</dbReference>
<keyword evidence="2 4" id="KW-0238">DNA-binding</keyword>
<accession>A0ABU2RY26</accession>
<protein>
    <submittedName>
        <fullName evidence="6">TetR/AcrR family transcriptional regulator</fullName>
    </submittedName>
</protein>
<keyword evidence="1" id="KW-0805">Transcription regulation</keyword>
<dbReference type="PANTHER" id="PTHR30055:SF149">
    <property type="entry name" value="TETR-FAMILY TRANSCRIPTIONAL REGULATOR"/>
    <property type="match status" value="1"/>
</dbReference>
<evidence type="ECO:0000313" key="7">
    <source>
        <dbReference type="Proteomes" id="UP001183615"/>
    </source>
</evidence>
<comment type="caution">
    <text evidence="6">The sequence shown here is derived from an EMBL/GenBank/DDBJ whole genome shotgun (WGS) entry which is preliminary data.</text>
</comment>
<evidence type="ECO:0000256" key="4">
    <source>
        <dbReference type="PROSITE-ProRule" id="PRU00335"/>
    </source>
</evidence>
<dbReference type="Pfam" id="PF00440">
    <property type="entry name" value="TetR_N"/>
    <property type="match status" value="1"/>
</dbReference>
<dbReference type="PROSITE" id="PS50977">
    <property type="entry name" value="HTH_TETR_2"/>
    <property type="match status" value="1"/>
</dbReference>